<keyword evidence="1" id="KW-0472">Membrane</keyword>
<reference evidence="2" key="1">
    <citation type="journal article" date="2013" name="Genetics">
        <title>The draft genome and transcriptome of Panagrellus redivivus are shaped by the harsh demands of a free-living lifestyle.</title>
        <authorList>
            <person name="Srinivasan J."/>
            <person name="Dillman A.R."/>
            <person name="Macchietto M.G."/>
            <person name="Heikkinen L."/>
            <person name="Lakso M."/>
            <person name="Fracchia K.M."/>
            <person name="Antoshechkin I."/>
            <person name="Mortazavi A."/>
            <person name="Wong G."/>
            <person name="Sternberg P.W."/>
        </authorList>
    </citation>
    <scope>NUCLEOTIDE SEQUENCE [LARGE SCALE GENOMIC DNA]</scope>
    <source>
        <strain evidence="2">MT8872</strain>
    </source>
</reference>
<keyword evidence="2" id="KW-1185">Reference proteome</keyword>
<name>A0A7E4V102_PANRE</name>
<evidence type="ECO:0000256" key="1">
    <source>
        <dbReference type="SAM" id="Phobius"/>
    </source>
</evidence>
<feature type="transmembrane region" description="Helical" evidence="1">
    <location>
        <begin position="157"/>
        <end position="180"/>
    </location>
</feature>
<keyword evidence="1" id="KW-0812">Transmembrane</keyword>
<sequence>MEQEQEEEDTLSDAEPDVNEKDMLIYAHAAWLFATFTGLVGFCYVYTKNMNGITYLPVYVYFSVIYVAKSYLSYTKTMILTMLSFFPIVVTSVNIVPQFNGLTMNFLLNALILCYLGSHMIGFSCWKLRKDELNGRFLTDENSEKLYYNMTLFTENCFYCLSAANTTATLLGCCYLYGYILPDRLVTQSELPPASFFCKSVFTLAICVFGLMTLDFAKNMFCSFLKIRSLKASEKDVENAEGHFCI</sequence>
<feature type="transmembrane region" description="Helical" evidence="1">
    <location>
        <begin position="106"/>
        <end position="126"/>
    </location>
</feature>
<proteinExistence type="predicted"/>
<feature type="transmembrane region" description="Helical" evidence="1">
    <location>
        <begin position="29"/>
        <end position="47"/>
    </location>
</feature>
<protein>
    <submittedName>
        <fullName evidence="3">Serpentine receptor class gamma</fullName>
    </submittedName>
</protein>
<feature type="transmembrane region" description="Helical" evidence="1">
    <location>
        <begin position="200"/>
        <end position="221"/>
    </location>
</feature>
<accession>A0A7E4V102</accession>
<organism evidence="2 3">
    <name type="scientific">Panagrellus redivivus</name>
    <name type="common">Microworm</name>
    <dbReference type="NCBI Taxonomy" id="6233"/>
    <lineage>
        <taxon>Eukaryota</taxon>
        <taxon>Metazoa</taxon>
        <taxon>Ecdysozoa</taxon>
        <taxon>Nematoda</taxon>
        <taxon>Chromadorea</taxon>
        <taxon>Rhabditida</taxon>
        <taxon>Tylenchina</taxon>
        <taxon>Panagrolaimomorpha</taxon>
        <taxon>Panagrolaimoidea</taxon>
        <taxon>Panagrolaimidae</taxon>
        <taxon>Panagrellus</taxon>
    </lineage>
</organism>
<dbReference type="AlphaFoldDB" id="A0A7E4V102"/>
<evidence type="ECO:0000313" key="2">
    <source>
        <dbReference type="Proteomes" id="UP000492821"/>
    </source>
</evidence>
<reference evidence="3" key="2">
    <citation type="submission" date="2020-10" db="UniProtKB">
        <authorList>
            <consortium name="WormBaseParasite"/>
        </authorList>
    </citation>
    <scope>IDENTIFICATION</scope>
</reference>
<dbReference type="WBParaSite" id="Pan_g15262.t1">
    <property type="protein sequence ID" value="Pan_g15262.t1"/>
    <property type="gene ID" value="Pan_g15262"/>
</dbReference>
<evidence type="ECO:0000313" key="3">
    <source>
        <dbReference type="WBParaSite" id="Pan_g15262.t1"/>
    </source>
</evidence>
<keyword evidence="1" id="KW-1133">Transmembrane helix</keyword>
<feature type="transmembrane region" description="Helical" evidence="1">
    <location>
        <begin position="53"/>
        <end position="72"/>
    </location>
</feature>
<dbReference type="Proteomes" id="UP000492821">
    <property type="component" value="Unassembled WGS sequence"/>
</dbReference>